<organism evidence="1 2">
    <name type="scientific">Plakobranchus ocellatus</name>
    <dbReference type="NCBI Taxonomy" id="259542"/>
    <lineage>
        <taxon>Eukaryota</taxon>
        <taxon>Metazoa</taxon>
        <taxon>Spiralia</taxon>
        <taxon>Lophotrochozoa</taxon>
        <taxon>Mollusca</taxon>
        <taxon>Gastropoda</taxon>
        <taxon>Heterobranchia</taxon>
        <taxon>Euthyneura</taxon>
        <taxon>Panpulmonata</taxon>
        <taxon>Sacoglossa</taxon>
        <taxon>Placobranchoidea</taxon>
        <taxon>Plakobranchidae</taxon>
        <taxon>Plakobranchus</taxon>
    </lineage>
</organism>
<protein>
    <submittedName>
        <fullName evidence="1">tRNA uridine 5-carboxymethylaminomethyl modification enzyme mnmg</fullName>
    </submittedName>
</protein>
<accession>A0AAV4BX05</accession>
<evidence type="ECO:0000313" key="2">
    <source>
        <dbReference type="Proteomes" id="UP000735302"/>
    </source>
</evidence>
<sequence length="110" mass="12765">MFIEEKGKDDKPSFSTYSRIFKHMNFGFHKPKKDQCCLCMSFLKGTESQKEELRTRYTKHIAEKVKVRELKSSCKEIAQGEKVELCTIFDLQQVIHLRISKRTLSSTSGG</sequence>
<evidence type="ECO:0000313" key="1">
    <source>
        <dbReference type="EMBL" id="GFO27701.1"/>
    </source>
</evidence>
<comment type="caution">
    <text evidence="1">The sequence shown here is derived from an EMBL/GenBank/DDBJ whole genome shotgun (WGS) entry which is preliminary data.</text>
</comment>
<dbReference type="PANTHER" id="PTHR10773:SF19">
    <property type="match status" value="1"/>
</dbReference>
<dbReference type="EMBL" id="BLXT01005946">
    <property type="protein sequence ID" value="GFO27701.1"/>
    <property type="molecule type" value="Genomic_DNA"/>
</dbReference>
<dbReference type="Proteomes" id="UP000735302">
    <property type="component" value="Unassembled WGS sequence"/>
</dbReference>
<name>A0AAV4BX05_9GAST</name>
<dbReference type="PANTHER" id="PTHR10773">
    <property type="entry name" value="DNA-DIRECTED RNA POLYMERASES I, II, AND III SUBUNIT RPABC2"/>
    <property type="match status" value="1"/>
</dbReference>
<reference evidence="1 2" key="1">
    <citation type="journal article" date="2021" name="Elife">
        <title>Chloroplast acquisition without the gene transfer in kleptoplastic sea slugs, Plakobranchus ocellatus.</title>
        <authorList>
            <person name="Maeda T."/>
            <person name="Takahashi S."/>
            <person name="Yoshida T."/>
            <person name="Shimamura S."/>
            <person name="Takaki Y."/>
            <person name="Nagai Y."/>
            <person name="Toyoda A."/>
            <person name="Suzuki Y."/>
            <person name="Arimoto A."/>
            <person name="Ishii H."/>
            <person name="Satoh N."/>
            <person name="Nishiyama T."/>
            <person name="Hasebe M."/>
            <person name="Maruyama T."/>
            <person name="Minagawa J."/>
            <person name="Obokata J."/>
            <person name="Shigenobu S."/>
        </authorList>
    </citation>
    <scope>NUCLEOTIDE SEQUENCE [LARGE SCALE GENOMIC DNA]</scope>
</reference>
<proteinExistence type="predicted"/>
<gene>
    <name evidence="1" type="ORF">PoB_005420600</name>
</gene>
<dbReference type="AlphaFoldDB" id="A0AAV4BX05"/>
<keyword evidence="2" id="KW-1185">Reference proteome</keyword>